<dbReference type="Gene3D" id="3.40.970.30">
    <property type="entry name" value="yp_829618.1 like domains"/>
    <property type="match status" value="1"/>
</dbReference>
<dbReference type="EMBL" id="CP012333">
    <property type="protein sequence ID" value="AKU93791.1"/>
    <property type="molecule type" value="Genomic_DNA"/>
</dbReference>
<evidence type="ECO:0000313" key="3">
    <source>
        <dbReference type="Proteomes" id="UP000064967"/>
    </source>
</evidence>
<evidence type="ECO:0000259" key="1">
    <source>
        <dbReference type="Pfam" id="PF25056"/>
    </source>
</evidence>
<feature type="domain" description="DUF7793" evidence="1">
    <location>
        <begin position="66"/>
        <end position="132"/>
    </location>
</feature>
<organism evidence="2 3">
    <name type="scientific">Labilithrix luteola</name>
    <dbReference type="NCBI Taxonomy" id="1391654"/>
    <lineage>
        <taxon>Bacteria</taxon>
        <taxon>Pseudomonadati</taxon>
        <taxon>Myxococcota</taxon>
        <taxon>Polyangia</taxon>
        <taxon>Polyangiales</taxon>
        <taxon>Labilitrichaceae</taxon>
        <taxon>Labilithrix</taxon>
    </lineage>
</organism>
<dbReference type="Proteomes" id="UP000064967">
    <property type="component" value="Chromosome"/>
</dbReference>
<dbReference type="STRING" id="1391654.AKJ09_00455"/>
<gene>
    <name evidence="2" type="ORF">AKJ09_00455</name>
</gene>
<keyword evidence="3" id="KW-1185">Reference proteome</keyword>
<dbReference type="Pfam" id="PF25056">
    <property type="entry name" value="DUF7793"/>
    <property type="match status" value="1"/>
</dbReference>
<sequence length="141" mass="15873">MIPVDQWQHLGSSSNAEFYLVETEILAVVPYERCEDNEKTARESLAFQTAHWRSVGHRGAAIIFMDRVLVQDGGARTVYEEESHGLLTTCFALVGETFFGRVTASVYTGLKKPAIPTQVFRSLEDALPWIRETNRVRGGRI</sequence>
<reference evidence="2 3" key="1">
    <citation type="submission" date="2015-08" db="EMBL/GenBank/DDBJ databases">
        <authorList>
            <person name="Babu N.S."/>
            <person name="Beckwith C.J."/>
            <person name="Beseler K.G."/>
            <person name="Brison A."/>
            <person name="Carone J.V."/>
            <person name="Caskin T.P."/>
            <person name="Diamond M."/>
            <person name="Durham M.E."/>
            <person name="Foxe J.M."/>
            <person name="Go M."/>
            <person name="Henderson B.A."/>
            <person name="Jones I.B."/>
            <person name="McGettigan J.A."/>
            <person name="Micheletti S.J."/>
            <person name="Nasrallah M.E."/>
            <person name="Ortiz D."/>
            <person name="Piller C.R."/>
            <person name="Privatt S.R."/>
            <person name="Schneider S.L."/>
            <person name="Sharp S."/>
            <person name="Smith T.C."/>
            <person name="Stanton J.D."/>
            <person name="Ullery H.E."/>
            <person name="Wilson R.J."/>
            <person name="Serrano M.G."/>
            <person name="Buck G."/>
            <person name="Lee V."/>
            <person name="Wang Y."/>
            <person name="Carvalho R."/>
            <person name="Voegtly L."/>
            <person name="Shi R."/>
            <person name="Duckworth R."/>
            <person name="Johnson A."/>
            <person name="Loviza R."/>
            <person name="Walstead R."/>
            <person name="Shah Z."/>
            <person name="Kiflezghi M."/>
            <person name="Wade K."/>
            <person name="Ball S.L."/>
            <person name="Bradley K.W."/>
            <person name="Asai D.J."/>
            <person name="Bowman C.A."/>
            <person name="Russell D.A."/>
            <person name="Pope W.H."/>
            <person name="Jacobs-Sera D."/>
            <person name="Hendrix R.W."/>
            <person name="Hatfull G.F."/>
        </authorList>
    </citation>
    <scope>NUCLEOTIDE SEQUENCE [LARGE SCALE GENOMIC DNA]</scope>
    <source>
        <strain evidence="2 3">DSM 27648</strain>
    </source>
</reference>
<dbReference type="AlphaFoldDB" id="A0A0K1PK74"/>
<dbReference type="OrthoDB" id="5531147at2"/>
<dbReference type="InterPro" id="IPR056695">
    <property type="entry name" value="DUF7793"/>
</dbReference>
<evidence type="ECO:0000313" key="2">
    <source>
        <dbReference type="EMBL" id="AKU93791.1"/>
    </source>
</evidence>
<protein>
    <recommendedName>
        <fullName evidence="1">DUF7793 domain-containing protein</fullName>
    </recommendedName>
</protein>
<dbReference type="KEGG" id="llu:AKJ09_00455"/>
<accession>A0A0K1PK74</accession>
<dbReference type="RefSeq" id="WP_146645488.1">
    <property type="nucleotide sequence ID" value="NZ_CP012333.1"/>
</dbReference>
<proteinExistence type="predicted"/>
<name>A0A0K1PK74_9BACT</name>